<dbReference type="SUPFAM" id="SSF53098">
    <property type="entry name" value="Ribonuclease H-like"/>
    <property type="match status" value="1"/>
</dbReference>
<keyword evidence="3" id="KW-0378">Hydrolase</keyword>
<dbReference type="Pfam" id="PF00929">
    <property type="entry name" value="RNase_T"/>
    <property type="match status" value="1"/>
</dbReference>
<dbReference type="InterPro" id="IPR013520">
    <property type="entry name" value="Ribonucl_H"/>
</dbReference>
<comment type="caution">
    <text evidence="6">The sequence shown here is derived from an EMBL/GenBank/DDBJ whole genome shotgun (WGS) entry which is preliminary data.</text>
</comment>
<keyword evidence="7" id="KW-1185">Reference proteome</keyword>
<evidence type="ECO:0000256" key="2">
    <source>
        <dbReference type="ARBA" id="ARBA00022722"/>
    </source>
</evidence>
<evidence type="ECO:0000313" key="7">
    <source>
        <dbReference type="Proteomes" id="UP000886520"/>
    </source>
</evidence>
<feature type="non-terminal residue" evidence="6">
    <location>
        <position position="171"/>
    </location>
</feature>
<keyword evidence="2" id="KW-0540">Nuclease</keyword>
<dbReference type="CDD" id="cd06135">
    <property type="entry name" value="Orn"/>
    <property type="match status" value="1"/>
</dbReference>
<dbReference type="InterPro" id="IPR022894">
    <property type="entry name" value="Oligoribonuclease"/>
</dbReference>
<dbReference type="InterPro" id="IPR036397">
    <property type="entry name" value="RNaseH_sf"/>
</dbReference>
<dbReference type="Gene3D" id="3.30.420.10">
    <property type="entry name" value="Ribonuclease H-like superfamily/Ribonuclease H"/>
    <property type="match status" value="1"/>
</dbReference>
<dbReference type="OrthoDB" id="270189at2759"/>
<feature type="domain" description="Exonuclease" evidence="5">
    <location>
        <begin position="1"/>
        <end position="167"/>
    </location>
</feature>
<dbReference type="InterPro" id="IPR012337">
    <property type="entry name" value="RNaseH-like_sf"/>
</dbReference>
<evidence type="ECO:0000256" key="3">
    <source>
        <dbReference type="ARBA" id="ARBA00022801"/>
    </source>
</evidence>
<dbReference type="NCBIfam" id="NF003765">
    <property type="entry name" value="PRK05359.1"/>
    <property type="match status" value="1"/>
</dbReference>
<dbReference type="EMBL" id="JABFUD020000004">
    <property type="protein sequence ID" value="KAI5081269.1"/>
    <property type="molecule type" value="Genomic_DNA"/>
</dbReference>
<evidence type="ECO:0000256" key="4">
    <source>
        <dbReference type="ARBA" id="ARBA00022839"/>
    </source>
</evidence>
<protein>
    <recommendedName>
        <fullName evidence="5">Exonuclease domain-containing protein</fullName>
    </recommendedName>
</protein>
<organism evidence="6 7">
    <name type="scientific">Adiantum capillus-veneris</name>
    <name type="common">Maidenhair fern</name>
    <dbReference type="NCBI Taxonomy" id="13818"/>
    <lineage>
        <taxon>Eukaryota</taxon>
        <taxon>Viridiplantae</taxon>
        <taxon>Streptophyta</taxon>
        <taxon>Embryophyta</taxon>
        <taxon>Tracheophyta</taxon>
        <taxon>Polypodiopsida</taxon>
        <taxon>Polypodiidae</taxon>
        <taxon>Polypodiales</taxon>
        <taxon>Pteridineae</taxon>
        <taxon>Pteridaceae</taxon>
        <taxon>Vittarioideae</taxon>
        <taxon>Adiantum</taxon>
    </lineage>
</organism>
<evidence type="ECO:0000256" key="1">
    <source>
        <dbReference type="ARBA" id="ARBA00009921"/>
    </source>
</evidence>
<dbReference type="Proteomes" id="UP000886520">
    <property type="component" value="Chromosome 4"/>
</dbReference>
<proteinExistence type="inferred from homology"/>
<dbReference type="GO" id="GO:0005739">
    <property type="term" value="C:mitochondrion"/>
    <property type="evidence" value="ECO:0007669"/>
    <property type="project" value="TreeGrafter"/>
</dbReference>
<dbReference type="PANTHER" id="PTHR11046:SF0">
    <property type="entry name" value="OLIGORIBONUCLEASE, MITOCHONDRIAL"/>
    <property type="match status" value="1"/>
</dbReference>
<sequence length="171" mass="19467">GLDLERDRILEIACIITDGKLQKVLEGPDLIIHQSEQLLAGMGEWCQTHHAANGLIEAVRNSRVTEREAEEEVMDFVCSKIGSETKQPLLAGNSVYVDLMFLRRYMPRLAALFPHVVVDVSSIKALCMRWFPKDAERAPAKKKTHRAMDDIKESIAELKYMQKAIFKESKR</sequence>
<evidence type="ECO:0000259" key="5">
    <source>
        <dbReference type="SMART" id="SM00479"/>
    </source>
</evidence>
<reference evidence="6" key="1">
    <citation type="submission" date="2021-01" db="EMBL/GenBank/DDBJ databases">
        <title>Adiantum capillus-veneris genome.</title>
        <authorList>
            <person name="Fang Y."/>
            <person name="Liao Q."/>
        </authorList>
    </citation>
    <scope>NUCLEOTIDE SEQUENCE</scope>
    <source>
        <strain evidence="6">H3</strain>
        <tissue evidence="6">Leaf</tissue>
    </source>
</reference>
<dbReference type="SMART" id="SM00479">
    <property type="entry name" value="EXOIII"/>
    <property type="match status" value="1"/>
</dbReference>
<name>A0A9D4V7K3_ADICA</name>
<evidence type="ECO:0000313" key="6">
    <source>
        <dbReference type="EMBL" id="KAI5081269.1"/>
    </source>
</evidence>
<accession>A0A9D4V7K3</accession>
<dbReference type="AlphaFoldDB" id="A0A9D4V7K3"/>
<comment type="similarity">
    <text evidence="1">Belongs to the oligoribonuclease family.</text>
</comment>
<dbReference type="GO" id="GO:0003676">
    <property type="term" value="F:nucleic acid binding"/>
    <property type="evidence" value="ECO:0007669"/>
    <property type="project" value="InterPro"/>
</dbReference>
<gene>
    <name evidence="6" type="ORF">GOP47_0004452</name>
</gene>
<keyword evidence="4" id="KW-0269">Exonuclease</keyword>
<dbReference type="GO" id="GO:0000175">
    <property type="term" value="F:3'-5'-RNA exonuclease activity"/>
    <property type="evidence" value="ECO:0007669"/>
    <property type="project" value="InterPro"/>
</dbReference>
<dbReference type="PANTHER" id="PTHR11046">
    <property type="entry name" value="OLIGORIBONUCLEASE, MITOCHONDRIAL"/>
    <property type="match status" value="1"/>
</dbReference>